<reference evidence="1 2" key="1">
    <citation type="submission" date="2024-01" db="EMBL/GenBank/DDBJ databases">
        <title>Genome mining of biosynthetic gene clusters to explore secondary metabolites of Streptomyces sp.</title>
        <authorList>
            <person name="Baig A."/>
            <person name="Ajitkumar Shintre N."/>
            <person name="Kumar H."/>
            <person name="Anbarasu A."/>
            <person name="Ramaiah S."/>
        </authorList>
    </citation>
    <scope>NUCLEOTIDE SEQUENCE [LARGE SCALE GENOMIC DNA]</scope>
    <source>
        <strain evidence="1 2">A57</strain>
    </source>
</reference>
<dbReference type="EMBL" id="JAYMRP010000040">
    <property type="protein sequence ID" value="MFB8777144.1"/>
    <property type="molecule type" value="Genomic_DNA"/>
</dbReference>
<name>A0ABV5EJW9_9ACTN</name>
<organism evidence="1 2">
    <name type="scientific">Streptomyces broussonetiae</name>
    <dbReference type="NCBI Taxonomy" id="2686304"/>
    <lineage>
        <taxon>Bacteria</taxon>
        <taxon>Bacillati</taxon>
        <taxon>Actinomycetota</taxon>
        <taxon>Actinomycetes</taxon>
        <taxon>Kitasatosporales</taxon>
        <taxon>Streptomycetaceae</taxon>
        <taxon>Streptomyces</taxon>
    </lineage>
</organism>
<evidence type="ECO:0000313" key="1">
    <source>
        <dbReference type="EMBL" id="MFB8777144.1"/>
    </source>
</evidence>
<sequence length="45" mass="5662">MKNWRQLRQADPEQPQKCRHQRRRLLEELRALDMEANSQEWACRR</sequence>
<gene>
    <name evidence="1" type="ORF">VSS16_31235</name>
</gene>
<proteinExistence type="predicted"/>
<protein>
    <submittedName>
        <fullName evidence="1">Uncharacterized protein</fullName>
    </submittedName>
</protein>
<accession>A0ABV5EJW9</accession>
<keyword evidence="2" id="KW-1185">Reference proteome</keyword>
<comment type="caution">
    <text evidence="1">The sequence shown here is derived from an EMBL/GenBank/DDBJ whole genome shotgun (WGS) entry which is preliminary data.</text>
</comment>
<dbReference type="Proteomes" id="UP001585080">
    <property type="component" value="Unassembled WGS sequence"/>
</dbReference>
<evidence type="ECO:0000313" key="2">
    <source>
        <dbReference type="Proteomes" id="UP001585080"/>
    </source>
</evidence>
<dbReference type="RefSeq" id="WP_376735635.1">
    <property type="nucleotide sequence ID" value="NZ_JAYMRP010000040.1"/>
</dbReference>